<evidence type="ECO:0000313" key="1">
    <source>
        <dbReference type="EMBL" id="ERJ78773.1"/>
    </source>
</evidence>
<comment type="caution">
    <text evidence="1">The sequence shown here is derived from an EMBL/GenBank/DDBJ whole genome shotgun (WGS) entry which is preliminary data.</text>
</comment>
<accession>A0ABN0NTU2</accession>
<name>A0ABN0NTU2_9BACT</name>
<reference evidence="1 2" key="1">
    <citation type="submission" date="2013-06" db="EMBL/GenBank/DDBJ databases">
        <authorList>
            <person name="Weinstock G."/>
            <person name="Sodergren E."/>
            <person name="Lobos E.A."/>
            <person name="Fulton L."/>
            <person name="Fulton R."/>
            <person name="Courtney L."/>
            <person name="Fronick C."/>
            <person name="O'Laughlin M."/>
            <person name="Godfrey J."/>
            <person name="Wilson R.M."/>
            <person name="Miner T."/>
            <person name="Farmer C."/>
            <person name="Delehaunty K."/>
            <person name="Cordes M."/>
            <person name="Minx P."/>
            <person name="Tomlinson C."/>
            <person name="Chen J."/>
            <person name="Wollam A."/>
            <person name="Pepin K.H."/>
            <person name="Bhonagiri V."/>
            <person name="Zhang X."/>
            <person name="Warren W."/>
            <person name="Mitreva M."/>
            <person name="Mardis E.R."/>
            <person name="Wilson R.K."/>
        </authorList>
    </citation>
    <scope>NUCLEOTIDE SEQUENCE [LARGE SCALE GENOMIC DNA]</scope>
    <source>
        <strain evidence="1 2">ATCC 29426</strain>
    </source>
</reference>
<sequence>MNINSSNPYNIIKRAYFAYQKCLFCDSKQALLKINQISVFRVSLTNVSCREEKR</sequence>
<organism evidence="1 2">
    <name type="scientific">Prevotella disiens JCM 6334 = ATCC 29426</name>
    <dbReference type="NCBI Taxonomy" id="1235811"/>
    <lineage>
        <taxon>Bacteria</taxon>
        <taxon>Pseudomonadati</taxon>
        <taxon>Bacteroidota</taxon>
        <taxon>Bacteroidia</taxon>
        <taxon>Bacteroidales</taxon>
        <taxon>Prevotellaceae</taxon>
        <taxon>Prevotella</taxon>
    </lineage>
</organism>
<keyword evidence="2" id="KW-1185">Reference proteome</keyword>
<evidence type="ECO:0000313" key="2">
    <source>
        <dbReference type="Proteomes" id="UP000016660"/>
    </source>
</evidence>
<gene>
    <name evidence="1" type="ORF">HMPREF0653_00776</name>
</gene>
<proteinExistence type="predicted"/>
<protein>
    <submittedName>
        <fullName evidence="1">Uncharacterized protein</fullName>
    </submittedName>
</protein>
<dbReference type="Proteomes" id="UP000016660">
    <property type="component" value="Unassembled WGS sequence"/>
</dbReference>
<dbReference type="EMBL" id="AWUY01000065">
    <property type="protein sequence ID" value="ERJ78773.1"/>
    <property type="molecule type" value="Genomic_DNA"/>
</dbReference>